<proteinExistence type="predicted"/>
<gene>
    <name evidence="1" type="ORF">AVEN_25537_1</name>
</gene>
<dbReference type="EMBL" id="BGPR01023158">
    <property type="protein sequence ID" value="GBN90108.1"/>
    <property type="molecule type" value="Genomic_DNA"/>
</dbReference>
<accession>A0A4Y2SP76</accession>
<comment type="caution">
    <text evidence="1">The sequence shown here is derived from an EMBL/GenBank/DDBJ whole genome shotgun (WGS) entry which is preliminary data.</text>
</comment>
<protein>
    <submittedName>
        <fullName evidence="1">Uncharacterized protein</fullName>
    </submittedName>
</protein>
<dbReference type="Proteomes" id="UP000499080">
    <property type="component" value="Unassembled WGS sequence"/>
</dbReference>
<organism evidence="1 2">
    <name type="scientific">Araneus ventricosus</name>
    <name type="common">Orbweaver spider</name>
    <name type="synonym">Epeira ventricosa</name>
    <dbReference type="NCBI Taxonomy" id="182803"/>
    <lineage>
        <taxon>Eukaryota</taxon>
        <taxon>Metazoa</taxon>
        <taxon>Ecdysozoa</taxon>
        <taxon>Arthropoda</taxon>
        <taxon>Chelicerata</taxon>
        <taxon>Arachnida</taxon>
        <taxon>Araneae</taxon>
        <taxon>Araneomorphae</taxon>
        <taxon>Entelegynae</taxon>
        <taxon>Araneoidea</taxon>
        <taxon>Araneidae</taxon>
        <taxon>Araneus</taxon>
    </lineage>
</organism>
<evidence type="ECO:0000313" key="1">
    <source>
        <dbReference type="EMBL" id="GBN90108.1"/>
    </source>
</evidence>
<sequence length="88" mass="9999">MSFCSKSRNGGYMFSNTCPPDTCSYRWWQDIVFRNTPATLEELMFEVYVSISVLQFSSRSSFYDPGEVRFGVGTGAVVALVKSPWNMM</sequence>
<name>A0A4Y2SP76_ARAVE</name>
<reference evidence="1 2" key="1">
    <citation type="journal article" date="2019" name="Sci. Rep.">
        <title>Orb-weaving spider Araneus ventricosus genome elucidates the spidroin gene catalogue.</title>
        <authorList>
            <person name="Kono N."/>
            <person name="Nakamura H."/>
            <person name="Ohtoshi R."/>
            <person name="Moran D.A.P."/>
            <person name="Shinohara A."/>
            <person name="Yoshida Y."/>
            <person name="Fujiwara M."/>
            <person name="Mori M."/>
            <person name="Tomita M."/>
            <person name="Arakawa K."/>
        </authorList>
    </citation>
    <scope>NUCLEOTIDE SEQUENCE [LARGE SCALE GENOMIC DNA]</scope>
</reference>
<dbReference type="AlphaFoldDB" id="A0A4Y2SP76"/>
<keyword evidence="2" id="KW-1185">Reference proteome</keyword>
<evidence type="ECO:0000313" key="2">
    <source>
        <dbReference type="Proteomes" id="UP000499080"/>
    </source>
</evidence>